<dbReference type="SMART" id="SM00342">
    <property type="entry name" value="HTH_ARAC"/>
    <property type="match status" value="1"/>
</dbReference>
<dbReference type="InterPro" id="IPR018062">
    <property type="entry name" value="HTH_AraC-typ_CS"/>
</dbReference>
<dbReference type="InterPro" id="IPR020449">
    <property type="entry name" value="Tscrpt_reg_AraC-type_HTH"/>
</dbReference>
<keyword evidence="4" id="KW-0472">Membrane</keyword>
<dbReference type="RefSeq" id="WP_151147135.1">
    <property type="nucleotide sequence ID" value="NZ_WAGX01000007.1"/>
</dbReference>
<organism evidence="6 7">
    <name type="scientific">Candidatus Galacturonatibacter soehngenii</name>
    <dbReference type="NCBI Taxonomy" id="2307010"/>
    <lineage>
        <taxon>Bacteria</taxon>
        <taxon>Bacillati</taxon>
        <taxon>Bacillota</taxon>
        <taxon>Clostridia</taxon>
        <taxon>Lachnospirales</taxon>
        <taxon>Lachnospiraceae</taxon>
        <taxon>Candidatus Galacturonatibacter</taxon>
    </lineage>
</organism>
<proteinExistence type="predicted"/>
<dbReference type="PROSITE" id="PS01124">
    <property type="entry name" value="HTH_ARAC_FAMILY_2"/>
    <property type="match status" value="1"/>
</dbReference>
<sequence length="757" mass="86787">MKKIKKILVSINNSIFFQTTLILGALCILIVFYLIAFAFRPIIKTEQEKNRLLYENALTSAETIIDYSLLNIHDIITKTSQENCIMSAIVSPDSGSEDSEILLSLSNLKGTSELIQEAFLFIPANDKVYTSKYKLIKRTDFYEKSVIDRYYSSSENLDYISQSGRISKFFIVDSKIFMIRDFPLEGENRLGTFFIKIDVNKFLKMLKINETIYPNHLYVYNSLGTPLFINDANNQSSAQHYYTNIADSTKQTVALDNQLLLHTHSDLTHFKYLLVVNDSSKNNTFMLVLLICPVILLCLVMAFFISTKILIPIKNLIFIADAMRLTDISLPGQSTTNNSVAFTNNMKYLNSSFVNAVSSINYLNNFLEKLKPDISDILFKDLLTGKPIPKEDIDNYLTNINSSITNEGLYNVMVIKTNQDDTYNLTKNYLSAIENILNIKTKDFCSYHIQIIDNTIYAIIFQFHNSSAHTIKVFERDLKNMLTNTSSYLHVPAVIGTGKIYKSLQDLHFSYSDALNMTTVKSSSNSEDSSEIETYNDKTYYNEHIQKLFQFIENDDEENALLFANQLILKIYNENNSLDEVRVSYISYAEAVLNKLLEFKNISLDANTLFQINTALERAEEKTIMKNTIDSFIKEAVLLAFDHYKKYKHPYIIKASEYIKNHYSDSSLSLSEIAEKLGTNSTYLSKLFKENMGVNFNDFINSYRIDAAKFLLNNTDKKIEQISNETGFNSQQNFIRVFKKIEGVAPGQYRKAKQVDI</sequence>
<feature type="transmembrane region" description="Helical" evidence="4">
    <location>
        <begin position="285"/>
        <end position="305"/>
    </location>
</feature>
<feature type="transmembrane region" description="Helical" evidence="4">
    <location>
        <begin position="21"/>
        <end position="43"/>
    </location>
</feature>
<dbReference type="GO" id="GO:0043565">
    <property type="term" value="F:sequence-specific DNA binding"/>
    <property type="evidence" value="ECO:0007669"/>
    <property type="project" value="InterPro"/>
</dbReference>
<evidence type="ECO:0000313" key="6">
    <source>
        <dbReference type="EMBL" id="KAB1435712.1"/>
    </source>
</evidence>
<dbReference type="Gene3D" id="1.10.10.60">
    <property type="entry name" value="Homeodomain-like"/>
    <property type="match status" value="2"/>
</dbReference>
<gene>
    <name evidence="6" type="ORF">F7O84_15115</name>
</gene>
<protein>
    <submittedName>
        <fullName evidence="6">Helix-turn-helix transcriptional regulator</fullName>
    </submittedName>
</protein>
<reference evidence="6 7" key="2">
    <citation type="submission" date="2020-02" db="EMBL/GenBank/DDBJ databases">
        <title>Candidatus Galacturonibacter soehngenii shows hetero-acetogenic catabolism of galacturonic acid but lacks a canonical carbon monoxide dehydrogenase/acetyl-CoA synthase complex.</title>
        <authorList>
            <person name="Diender M."/>
            <person name="Stouten G.R."/>
            <person name="Petersen J.F."/>
            <person name="Nielsen P.H."/>
            <person name="Dueholm M.S."/>
            <person name="Pronk J.T."/>
            <person name="Van Loosdrecht M.C.M."/>
        </authorList>
    </citation>
    <scope>NUCLEOTIDE SEQUENCE [LARGE SCALE GENOMIC DNA]</scope>
    <source>
        <strain evidence="6">GalUA</strain>
    </source>
</reference>
<dbReference type="InterPro" id="IPR009057">
    <property type="entry name" value="Homeodomain-like_sf"/>
</dbReference>
<dbReference type="PANTHER" id="PTHR43280">
    <property type="entry name" value="ARAC-FAMILY TRANSCRIPTIONAL REGULATOR"/>
    <property type="match status" value="1"/>
</dbReference>
<keyword evidence="2" id="KW-0238">DNA-binding</keyword>
<keyword evidence="7" id="KW-1185">Reference proteome</keyword>
<reference evidence="6 7" key="1">
    <citation type="submission" date="2019-09" db="EMBL/GenBank/DDBJ databases">
        <authorList>
            <person name="Valk L.C."/>
        </authorList>
    </citation>
    <scope>NUCLEOTIDE SEQUENCE [LARGE SCALE GENOMIC DNA]</scope>
    <source>
        <strain evidence="6">GalUA</strain>
    </source>
</reference>
<evidence type="ECO:0000256" key="2">
    <source>
        <dbReference type="ARBA" id="ARBA00023125"/>
    </source>
</evidence>
<comment type="caution">
    <text evidence="6">The sequence shown here is derived from an EMBL/GenBank/DDBJ whole genome shotgun (WGS) entry which is preliminary data.</text>
</comment>
<evidence type="ECO:0000259" key="5">
    <source>
        <dbReference type="PROSITE" id="PS01124"/>
    </source>
</evidence>
<evidence type="ECO:0000256" key="3">
    <source>
        <dbReference type="ARBA" id="ARBA00023163"/>
    </source>
</evidence>
<dbReference type="PRINTS" id="PR00032">
    <property type="entry name" value="HTHARAC"/>
</dbReference>
<dbReference type="GO" id="GO:0003700">
    <property type="term" value="F:DNA-binding transcription factor activity"/>
    <property type="evidence" value="ECO:0007669"/>
    <property type="project" value="InterPro"/>
</dbReference>
<dbReference type="Proteomes" id="UP000461768">
    <property type="component" value="Unassembled WGS sequence"/>
</dbReference>
<feature type="domain" description="HTH araC/xylS-type" evidence="5">
    <location>
        <begin position="653"/>
        <end position="752"/>
    </location>
</feature>
<dbReference type="Pfam" id="PF12833">
    <property type="entry name" value="HTH_18"/>
    <property type="match status" value="1"/>
</dbReference>
<keyword evidence="1" id="KW-0805">Transcription regulation</keyword>
<dbReference type="InterPro" id="IPR018060">
    <property type="entry name" value="HTH_AraC"/>
</dbReference>
<keyword evidence="4" id="KW-1133">Transmembrane helix</keyword>
<evidence type="ECO:0000256" key="4">
    <source>
        <dbReference type="SAM" id="Phobius"/>
    </source>
</evidence>
<dbReference type="AlphaFoldDB" id="A0A7V7UAW1"/>
<keyword evidence="3" id="KW-0804">Transcription</keyword>
<dbReference type="PROSITE" id="PS00041">
    <property type="entry name" value="HTH_ARAC_FAMILY_1"/>
    <property type="match status" value="1"/>
</dbReference>
<dbReference type="PANTHER" id="PTHR43280:SF2">
    <property type="entry name" value="HTH-TYPE TRANSCRIPTIONAL REGULATOR EXSA"/>
    <property type="match status" value="1"/>
</dbReference>
<evidence type="ECO:0000256" key="1">
    <source>
        <dbReference type="ARBA" id="ARBA00023015"/>
    </source>
</evidence>
<dbReference type="EMBL" id="WAGX01000007">
    <property type="protein sequence ID" value="KAB1435712.1"/>
    <property type="molecule type" value="Genomic_DNA"/>
</dbReference>
<keyword evidence="4" id="KW-0812">Transmembrane</keyword>
<dbReference type="OrthoDB" id="9794370at2"/>
<dbReference type="SUPFAM" id="SSF46689">
    <property type="entry name" value="Homeodomain-like"/>
    <property type="match status" value="2"/>
</dbReference>
<evidence type="ECO:0000313" key="7">
    <source>
        <dbReference type="Proteomes" id="UP000461768"/>
    </source>
</evidence>
<name>A0A7V7UAW1_9FIRM</name>
<accession>A0A7V7UAW1</accession>